<keyword evidence="1" id="KW-0812">Transmembrane</keyword>
<dbReference type="AlphaFoldDB" id="A0A6N6W3U5"/>
<dbReference type="Proteomes" id="UP000463700">
    <property type="component" value="Unassembled WGS sequence"/>
</dbReference>
<dbReference type="OrthoDB" id="8781865at2"/>
<keyword evidence="1" id="KW-0472">Membrane</keyword>
<protein>
    <submittedName>
        <fullName evidence="2">Transposase</fullName>
    </submittedName>
</protein>
<proteinExistence type="predicted"/>
<name>A0A6N6W3U5_9BURK</name>
<keyword evidence="1" id="KW-1133">Transmembrane helix</keyword>
<evidence type="ECO:0000313" key="2">
    <source>
        <dbReference type="EMBL" id="KAE8755337.1"/>
    </source>
</evidence>
<accession>A0A6N6W3U5</accession>
<evidence type="ECO:0000313" key="3">
    <source>
        <dbReference type="Proteomes" id="UP000463700"/>
    </source>
</evidence>
<gene>
    <name evidence="2" type="ORF">FSO04_34975</name>
</gene>
<comment type="caution">
    <text evidence="2">The sequence shown here is derived from an EMBL/GenBank/DDBJ whole genome shotgun (WGS) entry which is preliminary data.</text>
</comment>
<sequence length="81" mass="9567">MRYSVAPCRTCNRIERSFNHFRHFRRVLTRDDKLADSYLIFVSLACTFGMLVKMRTAPDDTVRRHLVPGIRQQQDFGMTCI</sequence>
<organism evidence="2 3">
    <name type="scientific">Paraburkholderia madseniana</name>
    <dbReference type="NCBI Taxonomy" id="2599607"/>
    <lineage>
        <taxon>Bacteria</taxon>
        <taxon>Pseudomonadati</taxon>
        <taxon>Pseudomonadota</taxon>
        <taxon>Betaproteobacteria</taxon>
        <taxon>Burkholderiales</taxon>
        <taxon>Burkholderiaceae</taxon>
        <taxon>Paraburkholderia</taxon>
    </lineage>
</organism>
<dbReference type="EMBL" id="VOSW01000092">
    <property type="protein sequence ID" value="KAE8755337.1"/>
    <property type="molecule type" value="Genomic_DNA"/>
</dbReference>
<reference evidence="2 3" key="1">
    <citation type="journal article" date="2020" name="Int. J. Syst. Evol. Microbiol.">
        <title>Paraburkholderia madseniana sp. nov., a phenolic acid-degrading bacterium isolated from acidic forest soil.</title>
        <authorList>
            <person name="Wilhelm R.C."/>
            <person name="Murphy S.J.L."/>
            <person name="Feriancek N.M."/>
            <person name="Karasz D.C."/>
            <person name="DeRito C.M."/>
            <person name="Newman J.D."/>
            <person name="Buckley D.H."/>
        </authorList>
    </citation>
    <scope>NUCLEOTIDE SEQUENCE [LARGE SCALE GENOMIC DNA]</scope>
    <source>
        <strain evidence="2 3">RP11</strain>
    </source>
</reference>
<feature type="transmembrane region" description="Helical" evidence="1">
    <location>
        <begin position="37"/>
        <end position="54"/>
    </location>
</feature>
<evidence type="ECO:0000256" key="1">
    <source>
        <dbReference type="SAM" id="Phobius"/>
    </source>
</evidence>